<dbReference type="Ensembl" id="ENSPCET00000027449.1">
    <property type="protein sequence ID" value="ENSPCEP00000026564.1"/>
    <property type="gene ID" value="ENSPCEG00000019900.1"/>
</dbReference>
<feature type="compositionally biased region" description="Basic residues" evidence="1">
    <location>
        <begin position="640"/>
        <end position="654"/>
    </location>
</feature>
<dbReference type="Pfam" id="PF15352">
    <property type="entry name" value="K1377"/>
    <property type="match status" value="2"/>
</dbReference>
<dbReference type="GO" id="GO:0005813">
    <property type="term" value="C:centrosome"/>
    <property type="evidence" value="ECO:0007669"/>
    <property type="project" value="InterPro"/>
</dbReference>
<name>A0A8C8VRD1_9SAUR</name>
<dbReference type="AlphaFoldDB" id="A0A8C8VRD1"/>
<dbReference type="GO" id="GO:1905515">
    <property type="term" value="P:non-motile cilium assembly"/>
    <property type="evidence" value="ECO:0007669"/>
    <property type="project" value="InterPro"/>
</dbReference>
<feature type="compositionally biased region" description="Polar residues" evidence="1">
    <location>
        <begin position="310"/>
        <end position="333"/>
    </location>
</feature>
<evidence type="ECO:0000256" key="1">
    <source>
        <dbReference type="SAM" id="MobiDB-lite"/>
    </source>
</evidence>
<evidence type="ECO:0000313" key="3">
    <source>
        <dbReference type="Proteomes" id="UP000694393"/>
    </source>
</evidence>
<organism evidence="2 3">
    <name type="scientific">Pelusios castaneus</name>
    <name type="common">West African mud turtle</name>
    <dbReference type="NCBI Taxonomy" id="367368"/>
    <lineage>
        <taxon>Eukaryota</taxon>
        <taxon>Metazoa</taxon>
        <taxon>Chordata</taxon>
        <taxon>Craniata</taxon>
        <taxon>Vertebrata</taxon>
        <taxon>Euteleostomi</taxon>
        <taxon>Archelosauria</taxon>
        <taxon>Testudinata</taxon>
        <taxon>Testudines</taxon>
        <taxon>Pleurodira</taxon>
        <taxon>Pelomedusidae</taxon>
        <taxon>Pelusios</taxon>
    </lineage>
</organism>
<feature type="region of interest" description="Disordered" evidence="1">
    <location>
        <begin position="291"/>
        <end position="336"/>
    </location>
</feature>
<keyword evidence="3" id="KW-1185">Reference proteome</keyword>
<sequence>TEKFQRAHLPVSQRRRLVQRKPTPRLEEALEQIQGSVLTSALYLSSSNRTTDSHFDSSASKNGFLHRKQISTNGGCDKRMQENGRTNLDNDQLLFQQNVEEMQRLLEEHHLSSNFHQEVNQITDYDSLSSLDSLEAREQNENYTTPSEISLATQWDNSTPHNSQKSQFTNKSFLDAAKLTFSKNQHVNNWLINLDTQNSQTNIPFHDNLAKQNVLTPAENVYNSKQKSFVPSGTEQKTIEICSSDDKITLVNSPCTFIQNKKEEKNNLLKVPSSGMLSKESSAIDRPVFESSKTWVTPDPTPRERVPDSIQEQSSELTQQRRTISSVQTSDQPMATPVILPPKQWNSTGTHHRTFSANPLQKGKNTNIVPYTEHLDNLSQTKDENVKHFSGINQGSSLFQETSHASILCNTNEEEDKKQEKGDVAEAISTLYNSEFNSDLSQRHRYFRNNIHERKGVKSPKSILKKESKYANYCFKAVVMNRRISFGNQTASSIRDSLELAKIKEKDAENQKTNKKLRWFDETDKIIMEDDERSSEKNITGVSQTQLQPPYCQTQFNAGNNNLGSIPAYTENSICTENQQDYPLIGKRIIAVEGSERDHIPLRSFVSTGYHFAKKAWMASKGDESNPPSYSDDSKIQKGNLHKGKTKIIRRPRSAKAPSGFTPKNRKGTTIRPQSASEVHKIIKAQGKIIVPHPPPKPVSGNRTDQNAADTMCEAVTSSKHQPSITNSNYASARHVLPADQVLNRNTVENSKSITCSSDTGTVMAPQPSYNVPQSEPLVKTNNSVNNIQTVAQQDSLITCTKRKPIYAENGLRLDHTPTDEEINLLWQGVNSAIPVLRRKEISKNSNKHRALLKQRTQIVASARGRPVYRGQFCEILVSESTAQFLLAENLIGTSVTEGEILTAMERVQPPAQSLGLNKAQRLGMSALSLEEQKILQSLDRLNQRLQSKYNIFFCMKCIVMTYILNK</sequence>
<dbReference type="InterPro" id="IPR028257">
    <property type="entry name" value="CEP126"/>
</dbReference>
<dbReference type="Proteomes" id="UP000694393">
    <property type="component" value="Unplaced"/>
</dbReference>
<dbReference type="PANTHER" id="PTHR31191:SF4">
    <property type="entry name" value="CENTROSOMAL PROTEIN OF 126 KDA"/>
    <property type="match status" value="1"/>
</dbReference>
<dbReference type="GO" id="GO:0030496">
    <property type="term" value="C:midbody"/>
    <property type="evidence" value="ECO:0007669"/>
    <property type="project" value="TreeGrafter"/>
</dbReference>
<dbReference type="PANTHER" id="PTHR31191">
    <property type="entry name" value="CENTROSOMAL PROTEIN CEP126"/>
    <property type="match status" value="1"/>
</dbReference>
<dbReference type="GO" id="GO:0097546">
    <property type="term" value="C:ciliary base"/>
    <property type="evidence" value="ECO:0007669"/>
    <property type="project" value="InterPro"/>
</dbReference>
<feature type="region of interest" description="Disordered" evidence="1">
    <location>
        <begin position="620"/>
        <end position="676"/>
    </location>
</feature>
<accession>A0A8C8VRD1</accession>
<evidence type="ECO:0000313" key="2">
    <source>
        <dbReference type="Ensembl" id="ENSPCEP00000026564.1"/>
    </source>
</evidence>
<protein>
    <submittedName>
        <fullName evidence="2">Centrosomal protein 126</fullName>
    </submittedName>
</protein>
<reference evidence="2" key="1">
    <citation type="submission" date="2025-08" db="UniProtKB">
        <authorList>
            <consortium name="Ensembl"/>
        </authorList>
    </citation>
    <scope>IDENTIFICATION</scope>
</reference>
<dbReference type="GO" id="GO:0031122">
    <property type="term" value="P:cytoplasmic microtubule organization"/>
    <property type="evidence" value="ECO:0007669"/>
    <property type="project" value="InterPro"/>
</dbReference>
<proteinExistence type="predicted"/>
<dbReference type="GO" id="GO:0007052">
    <property type="term" value="P:mitotic spindle organization"/>
    <property type="evidence" value="ECO:0007669"/>
    <property type="project" value="InterPro"/>
</dbReference>
<reference evidence="2" key="2">
    <citation type="submission" date="2025-09" db="UniProtKB">
        <authorList>
            <consortium name="Ensembl"/>
        </authorList>
    </citation>
    <scope>IDENTIFICATION</scope>
</reference>